<keyword evidence="10" id="KW-1185">Reference proteome</keyword>
<keyword evidence="4" id="KW-0997">Cell inner membrane</keyword>
<name>A0A859QSV2_9HYPH</name>
<dbReference type="PROSITE" id="PS00211">
    <property type="entry name" value="ABC_TRANSPORTER_1"/>
    <property type="match status" value="1"/>
</dbReference>
<dbReference type="GO" id="GO:0071934">
    <property type="term" value="P:thiamine transmembrane transport"/>
    <property type="evidence" value="ECO:0007669"/>
    <property type="project" value="InterPro"/>
</dbReference>
<evidence type="ECO:0000256" key="5">
    <source>
        <dbReference type="ARBA" id="ARBA00022741"/>
    </source>
</evidence>
<evidence type="ECO:0000256" key="1">
    <source>
        <dbReference type="ARBA" id="ARBA00005417"/>
    </source>
</evidence>
<dbReference type="SUPFAM" id="SSF52540">
    <property type="entry name" value="P-loop containing nucleoside triphosphate hydrolases"/>
    <property type="match status" value="1"/>
</dbReference>
<evidence type="ECO:0000256" key="6">
    <source>
        <dbReference type="ARBA" id="ARBA00022840"/>
    </source>
</evidence>
<dbReference type="NCBIfam" id="TIGR01277">
    <property type="entry name" value="thiQ"/>
    <property type="match status" value="1"/>
</dbReference>
<evidence type="ECO:0000256" key="3">
    <source>
        <dbReference type="ARBA" id="ARBA00022475"/>
    </source>
</evidence>
<accession>A0A859QSV2</accession>
<keyword evidence="7" id="KW-1278">Translocase</keyword>
<evidence type="ECO:0000256" key="7">
    <source>
        <dbReference type="ARBA" id="ARBA00022967"/>
    </source>
</evidence>
<dbReference type="PANTHER" id="PTHR42781:SF1">
    <property type="entry name" value="THIAMINE IMPORT ATP-BINDING PROTEIN THIQ"/>
    <property type="match status" value="1"/>
</dbReference>
<dbReference type="PANTHER" id="PTHR42781">
    <property type="entry name" value="SPERMIDINE/PUTRESCINE IMPORT ATP-BINDING PROTEIN POTA"/>
    <property type="match status" value="1"/>
</dbReference>
<keyword evidence="2" id="KW-0813">Transport</keyword>
<dbReference type="InterPro" id="IPR017871">
    <property type="entry name" value="ABC_transporter-like_CS"/>
</dbReference>
<protein>
    <submittedName>
        <fullName evidence="9">Thiamine ABC transporter ATP-binding protein</fullName>
    </submittedName>
</protein>
<sequence length="242" mass="26335">MNSPASVSTALSLQDVEVRFETMTLAFDCAIPPGQIVAVVGASGSGKSTLFNVIAGFEEPEQGAVHILGKDMAGRLPAERPVSVIFQEHNLFAHLDAATNVGLGINPALHLSAVDRAKVADALKRVGLDGFGGRLPPTLSGGERQRVALARALVRHRPLLLLDEPFAALDPGMRAEMRELLRDLHDEEGNTILMITHHPDDVRLLADKVLFLDRGRIIAHDPVDRFVERRDITAINRFLGRE</sequence>
<evidence type="ECO:0000256" key="4">
    <source>
        <dbReference type="ARBA" id="ARBA00022519"/>
    </source>
</evidence>
<dbReference type="InterPro" id="IPR050093">
    <property type="entry name" value="ABC_SmlMolc_Importer"/>
</dbReference>
<dbReference type="Gene3D" id="3.40.50.300">
    <property type="entry name" value="P-loop containing nucleotide triphosphate hydrolases"/>
    <property type="match status" value="1"/>
</dbReference>
<dbReference type="Pfam" id="PF00005">
    <property type="entry name" value="ABC_tran"/>
    <property type="match status" value="1"/>
</dbReference>
<dbReference type="InterPro" id="IPR005968">
    <property type="entry name" value="Thiamine_ABC_ThiQ"/>
</dbReference>
<proteinExistence type="inferred from homology"/>
<gene>
    <name evidence="9" type="primary">thiQ</name>
    <name evidence="9" type="ORF">FKV68_20095</name>
</gene>
<evidence type="ECO:0000313" key="9">
    <source>
        <dbReference type="EMBL" id="QLL63576.1"/>
    </source>
</evidence>
<evidence type="ECO:0000256" key="8">
    <source>
        <dbReference type="ARBA" id="ARBA00023136"/>
    </source>
</evidence>
<dbReference type="KEGG" id="emx:FKV68_20095"/>
<dbReference type="PROSITE" id="PS50893">
    <property type="entry name" value="ABC_TRANSPORTER_2"/>
    <property type="match status" value="1"/>
</dbReference>
<keyword evidence="8" id="KW-0472">Membrane</keyword>
<dbReference type="InterPro" id="IPR003593">
    <property type="entry name" value="AAA+_ATPase"/>
</dbReference>
<reference evidence="9 10" key="1">
    <citation type="submission" date="2019-06" db="EMBL/GenBank/DDBJ databases">
        <title>Complete genome sequence of Ensifer mexicanus ITTG R7 isolated from nodules of Acacia angustissima (Mill.) Kuntze.</title>
        <authorList>
            <person name="Rincon-Rosales R."/>
            <person name="Rogel M.A."/>
            <person name="Guerrero G."/>
            <person name="Rincon-Molina C.I."/>
            <person name="Lopez-Lopez A."/>
            <person name="Martinez-Romero E."/>
        </authorList>
    </citation>
    <scope>NUCLEOTIDE SEQUENCE [LARGE SCALE GENOMIC DNA]</scope>
    <source>
        <strain evidence="9 10">ITTG R7</strain>
    </source>
</reference>
<dbReference type="GO" id="GO:0005524">
    <property type="term" value="F:ATP binding"/>
    <property type="evidence" value="ECO:0007669"/>
    <property type="project" value="UniProtKB-KW"/>
</dbReference>
<dbReference type="AlphaFoldDB" id="A0A859QSV2"/>
<dbReference type="InterPro" id="IPR003439">
    <property type="entry name" value="ABC_transporter-like_ATP-bd"/>
</dbReference>
<evidence type="ECO:0000256" key="2">
    <source>
        <dbReference type="ARBA" id="ARBA00022448"/>
    </source>
</evidence>
<evidence type="ECO:0000313" key="10">
    <source>
        <dbReference type="Proteomes" id="UP000510721"/>
    </source>
</evidence>
<dbReference type="SMART" id="SM00382">
    <property type="entry name" value="AAA"/>
    <property type="match status" value="1"/>
</dbReference>
<keyword evidence="5" id="KW-0547">Nucleotide-binding</keyword>
<keyword evidence="6 9" id="KW-0067">ATP-binding</keyword>
<dbReference type="RefSeq" id="WP_180939451.1">
    <property type="nucleotide sequence ID" value="NZ_CP041238.1"/>
</dbReference>
<dbReference type="EMBL" id="CP041238">
    <property type="protein sequence ID" value="QLL63576.1"/>
    <property type="molecule type" value="Genomic_DNA"/>
</dbReference>
<keyword evidence="3" id="KW-1003">Cell membrane</keyword>
<dbReference type="InterPro" id="IPR027417">
    <property type="entry name" value="P-loop_NTPase"/>
</dbReference>
<organism evidence="9 10">
    <name type="scientific">Sinorhizobium mexicanum</name>
    <dbReference type="NCBI Taxonomy" id="375549"/>
    <lineage>
        <taxon>Bacteria</taxon>
        <taxon>Pseudomonadati</taxon>
        <taxon>Pseudomonadota</taxon>
        <taxon>Alphaproteobacteria</taxon>
        <taxon>Hyphomicrobiales</taxon>
        <taxon>Rhizobiaceae</taxon>
        <taxon>Sinorhizobium/Ensifer group</taxon>
        <taxon>Sinorhizobium</taxon>
    </lineage>
</organism>
<dbReference type="GO" id="GO:0016020">
    <property type="term" value="C:membrane"/>
    <property type="evidence" value="ECO:0007669"/>
    <property type="project" value="InterPro"/>
</dbReference>
<dbReference type="GO" id="GO:0042626">
    <property type="term" value="F:ATPase-coupled transmembrane transporter activity"/>
    <property type="evidence" value="ECO:0007669"/>
    <property type="project" value="InterPro"/>
</dbReference>
<comment type="similarity">
    <text evidence="1">Belongs to the ABC transporter superfamily.</text>
</comment>
<dbReference type="Proteomes" id="UP000510721">
    <property type="component" value="Chromosome"/>
</dbReference>
<dbReference type="GO" id="GO:0016887">
    <property type="term" value="F:ATP hydrolysis activity"/>
    <property type="evidence" value="ECO:0007669"/>
    <property type="project" value="InterPro"/>
</dbReference>